<dbReference type="CDD" id="cd00201">
    <property type="entry name" value="WW"/>
    <property type="match status" value="1"/>
</dbReference>
<evidence type="ECO:0000259" key="7">
    <source>
        <dbReference type="PROSITE" id="PS50280"/>
    </source>
</evidence>
<dbReference type="InterPro" id="IPR001202">
    <property type="entry name" value="WW_dom"/>
</dbReference>
<feature type="region of interest" description="Disordered" evidence="4">
    <location>
        <begin position="789"/>
        <end position="811"/>
    </location>
</feature>
<dbReference type="GO" id="GO:0005634">
    <property type="term" value="C:nucleus"/>
    <property type="evidence" value="ECO:0007669"/>
    <property type="project" value="TreeGrafter"/>
</dbReference>
<evidence type="ECO:0000256" key="1">
    <source>
        <dbReference type="ARBA" id="ARBA00022603"/>
    </source>
</evidence>
<dbReference type="SUPFAM" id="SSF82199">
    <property type="entry name" value="SET domain"/>
    <property type="match status" value="1"/>
</dbReference>
<dbReference type="GO" id="GO:0032259">
    <property type="term" value="P:methylation"/>
    <property type="evidence" value="ECO:0007669"/>
    <property type="project" value="UniProtKB-KW"/>
</dbReference>
<evidence type="ECO:0000313" key="10">
    <source>
        <dbReference type="Proteomes" id="UP000655588"/>
    </source>
</evidence>
<feature type="compositionally biased region" description="Basic and acidic residues" evidence="4">
    <location>
        <begin position="359"/>
        <end position="426"/>
    </location>
</feature>
<feature type="domain" description="Post-SET" evidence="8">
    <location>
        <begin position="98"/>
        <end position="114"/>
    </location>
</feature>
<comment type="caution">
    <text evidence="9">The sequence shown here is derived from an EMBL/GenBank/DDBJ whole genome shotgun (WGS) entry which is preliminary data.</text>
</comment>
<organism evidence="9 10">
    <name type="scientific">Frieseomelitta varia</name>
    <dbReference type="NCBI Taxonomy" id="561572"/>
    <lineage>
        <taxon>Eukaryota</taxon>
        <taxon>Metazoa</taxon>
        <taxon>Ecdysozoa</taxon>
        <taxon>Arthropoda</taxon>
        <taxon>Hexapoda</taxon>
        <taxon>Insecta</taxon>
        <taxon>Pterygota</taxon>
        <taxon>Neoptera</taxon>
        <taxon>Endopterygota</taxon>
        <taxon>Hymenoptera</taxon>
        <taxon>Apocrita</taxon>
        <taxon>Aculeata</taxon>
        <taxon>Apoidea</taxon>
        <taxon>Anthophila</taxon>
        <taxon>Apidae</taxon>
        <taxon>Frieseomelitta</taxon>
    </lineage>
</organism>
<evidence type="ECO:0000256" key="2">
    <source>
        <dbReference type="ARBA" id="ARBA00022679"/>
    </source>
</evidence>
<feature type="domain" description="SET" evidence="7">
    <location>
        <begin position="1"/>
        <end position="91"/>
    </location>
</feature>
<name>A0A833RYG0_9HYME</name>
<dbReference type="InterPro" id="IPR036020">
    <property type="entry name" value="WW_dom_sf"/>
</dbReference>
<dbReference type="EMBL" id="WNWW01000347">
    <property type="protein sequence ID" value="KAF3425971.1"/>
    <property type="molecule type" value="Genomic_DNA"/>
</dbReference>
<evidence type="ECO:0000256" key="4">
    <source>
        <dbReference type="SAM" id="MobiDB-lite"/>
    </source>
</evidence>
<dbReference type="Pfam" id="PF00856">
    <property type="entry name" value="SET"/>
    <property type="match status" value="1"/>
</dbReference>
<feature type="region of interest" description="Disordered" evidence="4">
    <location>
        <begin position="621"/>
        <end position="650"/>
    </location>
</feature>
<feature type="compositionally biased region" description="Basic and acidic residues" evidence="4">
    <location>
        <begin position="707"/>
        <end position="716"/>
    </location>
</feature>
<evidence type="ECO:0000259" key="6">
    <source>
        <dbReference type="PROSITE" id="PS50020"/>
    </source>
</evidence>
<evidence type="ECO:0000259" key="8">
    <source>
        <dbReference type="PROSITE" id="PS50868"/>
    </source>
</evidence>
<dbReference type="Gene3D" id="2.170.270.10">
    <property type="entry name" value="SET domain"/>
    <property type="match status" value="1"/>
</dbReference>
<feature type="compositionally biased region" description="Acidic residues" evidence="4">
    <location>
        <begin position="695"/>
        <end position="706"/>
    </location>
</feature>
<dbReference type="SMART" id="SM00317">
    <property type="entry name" value="SET"/>
    <property type="match status" value="1"/>
</dbReference>
<feature type="region of interest" description="Disordered" evidence="4">
    <location>
        <begin position="118"/>
        <end position="145"/>
    </location>
</feature>
<dbReference type="SMART" id="SM00456">
    <property type="entry name" value="WW"/>
    <property type="match status" value="1"/>
</dbReference>
<reference evidence="9" key="1">
    <citation type="submission" date="2019-11" db="EMBL/GenBank/DDBJ databases">
        <title>The nuclear and mitochondrial genomes of Frieseomelitta varia - a highly eusocial stingless bee (Meliponini) with a permanently sterile worker caste.</title>
        <authorList>
            <person name="Freitas F.C.P."/>
            <person name="Lourenco A.P."/>
            <person name="Nunes F.M.F."/>
            <person name="Paschoal A.R."/>
            <person name="Abreu F.C.P."/>
            <person name="Barbin F.O."/>
            <person name="Bataglia L."/>
            <person name="Cardoso-Junior C.A.M."/>
            <person name="Cervoni M.S."/>
            <person name="Silva S.R."/>
            <person name="Dalarmi F."/>
            <person name="Del Lama M.A."/>
            <person name="Depintor T.S."/>
            <person name="Ferreira K.M."/>
            <person name="Goria P.S."/>
            <person name="Jaskot M.C."/>
            <person name="Lago D.C."/>
            <person name="Luna-Lucena D."/>
            <person name="Moda L.M."/>
            <person name="Nascimento L."/>
            <person name="Pedrino M."/>
            <person name="Rabico F.O."/>
            <person name="Sanches F.C."/>
            <person name="Santos D.E."/>
            <person name="Santos C.G."/>
            <person name="Vieira J."/>
            <person name="Lopes T.F."/>
            <person name="Barchuk A.R."/>
            <person name="Hartfelder K."/>
            <person name="Simoes Z.L.P."/>
            <person name="Bitondi M.M.G."/>
            <person name="Pinheiro D.G."/>
        </authorList>
    </citation>
    <scope>NUCLEOTIDE SEQUENCE</scope>
    <source>
        <strain evidence="9">USP_RPSP 00005682</strain>
        <tissue evidence="9">Whole individual</tissue>
    </source>
</reference>
<dbReference type="InterPro" id="IPR001214">
    <property type="entry name" value="SET_dom"/>
</dbReference>
<dbReference type="PANTHER" id="PTHR46711:SF1">
    <property type="entry name" value="HISTONE-LYSINE N-METHYLTRANSFERASE SETD2"/>
    <property type="match status" value="1"/>
</dbReference>
<keyword evidence="3" id="KW-0949">S-adenosyl-L-methionine</keyword>
<dbReference type="Gene3D" id="2.20.70.10">
    <property type="match status" value="1"/>
</dbReference>
<feature type="compositionally biased region" description="Polar residues" evidence="4">
    <location>
        <begin position="738"/>
        <end position="749"/>
    </location>
</feature>
<dbReference type="InterPro" id="IPR046341">
    <property type="entry name" value="SET_dom_sf"/>
</dbReference>
<feature type="transmembrane region" description="Helical" evidence="5">
    <location>
        <begin position="764"/>
        <end position="783"/>
    </location>
</feature>
<feature type="region of interest" description="Disordered" evidence="4">
    <location>
        <begin position="667"/>
        <end position="753"/>
    </location>
</feature>
<sequence>MEYVGEVVDPKDFRRRAKEYSKDKNKHYYFMALKSDQIIDATMKGNISRFINHSCDPNSETQKWTVNGELRIGFFNRKFIAAGEEITFDYHFQRYGKEAQKCFCEAPNCRGWIGETPEEEKEKIEKKEKREKDMKKKKDEKKPTDYMEDEDLEEEIDKLCSGGLKNRAHTLTLSRLMVRSRELEHRTRLLRLIQSGEQPCRRLFLDYHGLRLIWSYVMDISTNDSDEAQQFRLEVLKTLNTLPIPNKTMLMDSKIYNVVEKWSKRLYFSLSGDSPEDDQGKLKSNNDELPVNCEGNEKRNSYSLTADTEKQENNIEITDIKSDDIDQNLIPELALSLLAEWSNLKEVFRIPKKERIEQMKEHEREADRGYREELEKEEKRGTSYDRHRSDRYGRNEMEKRGDRRRGRESPESEHTRTKDKRIEERSSLVPIPRMTKYERRQLFALKVAKEEEERQRRQQQESWQDHETRCIALGIDPHTTAMVDPQTGYPVFYNPTIGQWQQYPTQDGEINQQCTSVYVSGPQTVSGHTQSGIVSQNVLPSSISSEISPGMSSNIPSGVPPVVYTLSQTPVFNQSTTSYSLLSHCHQQYPEGQLPTISSTLVSSGTSVPLQTESLYEHIEKQSDQQFPATFRQPEVPPIDLPPKWKSATDNRGRTYYYHVKERISQWLPPPPDHIGVQPDSSSTSESSEESSSSNEEDEEIDEDNNEESKNEELHLDNTLIEKPLNVSRHNVAKKSSVHNVTGSSSALVSESKKRREGLVQERIISLVPIIVFTITCCANFIATSRRRPYGSQNAQGNKGEITASERKSQI</sequence>
<dbReference type="InterPro" id="IPR003616">
    <property type="entry name" value="Post-SET_dom"/>
</dbReference>
<dbReference type="SUPFAM" id="SSF51045">
    <property type="entry name" value="WW domain"/>
    <property type="match status" value="1"/>
</dbReference>
<dbReference type="GO" id="GO:0005694">
    <property type="term" value="C:chromosome"/>
    <property type="evidence" value="ECO:0007669"/>
    <property type="project" value="TreeGrafter"/>
</dbReference>
<feature type="region of interest" description="Disordered" evidence="4">
    <location>
        <begin position="359"/>
        <end position="427"/>
    </location>
</feature>
<accession>A0A833RYG0</accession>
<evidence type="ECO:0000313" key="9">
    <source>
        <dbReference type="EMBL" id="KAF3425971.1"/>
    </source>
</evidence>
<dbReference type="PROSITE" id="PS01159">
    <property type="entry name" value="WW_DOMAIN_1"/>
    <property type="match status" value="1"/>
</dbReference>
<feature type="compositionally biased region" description="Low complexity" evidence="4">
    <location>
        <begin position="680"/>
        <end position="694"/>
    </location>
</feature>
<dbReference type="Proteomes" id="UP000655588">
    <property type="component" value="Unassembled WGS sequence"/>
</dbReference>
<dbReference type="GO" id="GO:0046975">
    <property type="term" value="F:histone H3K36 methyltransferase activity"/>
    <property type="evidence" value="ECO:0007669"/>
    <property type="project" value="InterPro"/>
</dbReference>
<feature type="compositionally biased region" description="Basic and acidic residues" evidence="4">
    <location>
        <begin position="120"/>
        <end position="145"/>
    </location>
</feature>
<keyword evidence="5" id="KW-0472">Membrane</keyword>
<feature type="region of interest" description="Disordered" evidence="4">
    <location>
        <begin position="273"/>
        <end position="300"/>
    </location>
</feature>
<keyword evidence="5" id="KW-0812">Transmembrane</keyword>
<dbReference type="PROSITE" id="PS50020">
    <property type="entry name" value="WW_DOMAIN_2"/>
    <property type="match status" value="1"/>
</dbReference>
<dbReference type="PROSITE" id="PS50868">
    <property type="entry name" value="POST_SET"/>
    <property type="match status" value="1"/>
</dbReference>
<dbReference type="Pfam" id="PF00397">
    <property type="entry name" value="WW"/>
    <property type="match status" value="1"/>
</dbReference>
<feature type="domain" description="WW" evidence="6">
    <location>
        <begin position="639"/>
        <end position="672"/>
    </location>
</feature>
<keyword evidence="1" id="KW-0489">Methyltransferase</keyword>
<protein>
    <recommendedName>
        <fullName evidence="11">Histone-lysine N-methyltransferase SETD2</fullName>
    </recommendedName>
</protein>
<dbReference type="SMART" id="SM00508">
    <property type="entry name" value="PostSET"/>
    <property type="match status" value="1"/>
</dbReference>
<dbReference type="InterPro" id="IPR042294">
    <property type="entry name" value="SETD2_animal"/>
</dbReference>
<dbReference type="AlphaFoldDB" id="A0A833RYG0"/>
<gene>
    <name evidence="9" type="ORF">E2986_01551</name>
</gene>
<evidence type="ECO:0008006" key="11">
    <source>
        <dbReference type="Google" id="ProtNLM"/>
    </source>
</evidence>
<evidence type="ECO:0000256" key="3">
    <source>
        <dbReference type="ARBA" id="ARBA00022691"/>
    </source>
</evidence>
<keyword evidence="2" id="KW-0808">Transferase</keyword>
<dbReference type="PROSITE" id="PS50280">
    <property type="entry name" value="SET"/>
    <property type="match status" value="1"/>
</dbReference>
<keyword evidence="10" id="KW-1185">Reference proteome</keyword>
<evidence type="ECO:0000256" key="5">
    <source>
        <dbReference type="SAM" id="Phobius"/>
    </source>
</evidence>
<dbReference type="CDD" id="cd19172">
    <property type="entry name" value="SET_SETD2"/>
    <property type="match status" value="1"/>
</dbReference>
<keyword evidence="5" id="KW-1133">Transmembrane helix</keyword>
<dbReference type="GO" id="GO:0010468">
    <property type="term" value="P:regulation of gene expression"/>
    <property type="evidence" value="ECO:0007669"/>
    <property type="project" value="TreeGrafter"/>
</dbReference>
<proteinExistence type="predicted"/>
<dbReference type="InterPro" id="IPR044437">
    <property type="entry name" value="SETD2/Set2_SET"/>
</dbReference>
<dbReference type="PANTHER" id="PTHR46711">
    <property type="entry name" value="HISTONE-LYSINE N-METHYLTRANSFERASE SETD2"/>
    <property type="match status" value="1"/>
</dbReference>